<feature type="domain" description="BTB" evidence="2">
    <location>
        <begin position="197"/>
        <end position="281"/>
    </location>
</feature>
<dbReference type="VEuPathDB" id="AmoebaDB:NfTy_001690"/>
<dbReference type="EMBL" id="VFQX01000002">
    <property type="protein sequence ID" value="KAF0984608.1"/>
    <property type="molecule type" value="Genomic_DNA"/>
</dbReference>
<dbReference type="RefSeq" id="XP_044569321.1">
    <property type="nucleotide sequence ID" value="XM_044708554.1"/>
</dbReference>
<sequence>MSFSFASSNPSQQQQSSNNTTSGSTTFPPSFSSQPNTITPSTSFSFDSTTSNNGFGSNTTPSSFSLPSSETTATTGFNFSSSASNNRQEATTTTGFNFGASTTSQGASSFVPTSTNTTPFGFGPPQQPTFSAPSSNFGNTNSSFGFSFGTFSNNDFTFINNPLKTNDIPFNDPSHFSDLVIEIIVNNHGNGYSNLYNSIYAHRIIICAASEVLVRMIKPKGEKNVIEIVCSDTSEAFYAQTMIACLYKSCNIRLQDVFILYDLFEKYGINSCKDVINSNMRNQAERNQDAALECLKYVQRVPLTNISEPLLSLVYTSLNFFKRRISSDGFTYQMEEALRNLDYYFIERYVRMCCQSFQADVSILNLVNAWVKSNLEEHNKESYVIPIVEALTSQPKTGQIATQLISVLSCEASPYEFLSLISAERRLRIINKLCSFLVSTTTTSTPSFPSSTNVQAPVGFF</sequence>
<dbReference type="GeneID" id="68107725"/>
<keyword evidence="4" id="KW-1185">Reference proteome</keyword>
<dbReference type="OrthoDB" id="10677635at2759"/>
<name>A0A6A5CH40_NAEFO</name>
<dbReference type="Gene3D" id="3.30.710.10">
    <property type="entry name" value="Potassium Channel Kv1.1, Chain A"/>
    <property type="match status" value="1"/>
</dbReference>
<comment type="caution">
    <text evidence="3">The sequence shown here is derived from an EMBL/GenBank/DDBJ whole genome shotgun (WGS) entry which is preliminary data.</text>
</comment>
<evidence type="ECO:0000313" key="3">
    <source>
        <dbReference type="EMBL" id="KAF0984608.1"/>
    </source>
</evidence>
<feature type="compositionally biased region" description="Polar residues" evidence="1">
    <location>
        <begin position="77"/>
        <end position="116"/>
    </location>
</feature>
<accession>A0A6A5CH40</accession>
<organism evidence="3 4">
    <name type="scientific">Naegleria fowleri</name>
    <name type="common">Brain eating amoeba</name>
    <dbReference type="NCBI Taxonomy" id="5763"/>
    <lineage>
        <taxon>Eukaryota</taxon>
        <taxon>Discoba</taxon>
        <taxon>Heterolobosea</taxon>
        <taxon>Tetramitia</taxon>
        <taxon>Eutetramitia</taxon>
        <taxon>Vahlkampfiidae</taxon>
        <taxon>Naegleria</taxon>
    </lineage>
</organism>
<dbReference type="CDD" id="cd18186">
    <property type="entry name" value="BTB_POZ_ZBTB_KLHL-like"/>
    <property type="match status" value="1"/>
</dbReference>
<dbReference type="AlphaFoldDB" id="A0A6A5CH40"/>
<feature type="region of interest" description="Disordered" evidence="1">
    <location>
        <begin position="77"/>
        <end position="134"/>
    </location>
</feature>
<dbReference type="OMA" id="YCARAYL"/>
<gene>
    <name evidence="3" type="ORF">FDP41_000507</name>
</gene>
<reference evidence="3 4" key="1">
    <citation type="journal article" date="2019" name="Sci. Rep.">
        <title>Nanopore sequencing improves the draft genome of the human pathogenic amoeba Naegleria fowleri.</title>
        <authorList>
            <person name="Liechti N."/>
            <person name="Schurch N."/>
            <person name="Bruggmann R."/>
            <person name="Wittwer M."/>
        </authorList>
    </citation>
    <scope>NUCLEOTIDE SEQUENCE [LARGE SCALE GENOMIC DNA]</scope>
    <source>
        <strain evidence="3 4">ATCC 30894</strain>
    </source>
</reference>
<dbReference type="InterPro" id="IPR011333">
    <property type="entry name" value="SKP1/BTB/POZ_sf"/>
</dbReference>
<dbReference type="VEuPathDB" id="AmoebaDB:NF0059900"/>
<evidence type="ECO:0000256" key="1">
    <source>
        <dbReference type="SAM" id="MobiDB-lite"/>
    </source>
</evidence>
<dbReference type="VEuPathDB" id="AmoebaDB:FDP41_000507"/>
<protein>
    <recommendedName>
        <fullName evidence="2">BTB domain-containing protein</fullName>
    </recommendedName>
</protein>
<feature type="region of interest" description="Disordered" evidence="1">
    <location>
        <begin position="1"/>
        <end position="45"/>
    </location>
</feature>
<dbReference type="Pfam" id="PF00651">
    <property type="entry name" value="BTB"/>
    <property type="match status" value="1"/>
</dbReference>
<feature type="compositionally biased region" description="Low complexity" evidence="1">
    <location>
        <begin position="117"/>
        <end position="134"/>
    </location>
</feature>
<proteinExistence type="predicted"/>
<dbReference type="InterPro" id="IPR000210">
    <property type="entry name" value="BTB/POZ_dom"/>
</dbReference>
<evidence type="ECO:0000259" key="2">
    <source>
        <dbReference type="Pfam" id="PF00651"/>
    </source>
</evidence>
<evidence type="ECO:0000313" key="4">
    <source>
        <dbReference type="Proteomes" id="UP000444721"/>
    </source>
</evidence>
<dbReference type="Proteomes" id="UP000444721">
    <property type="component" value="Unassembled WGS sequence"/>
</dbReference>